<comment type="caution">
    <text evidence="2">The sequence shown here is derived from an EMBL/GenBank/DDBJ whole genome shotgun (WGS) entry which is preliminary data.</text>
</comment>
<sequence>MRAKVPRLSMYRNSPEHGVGKKINDESAPDNLTQQTHYSQ</sequence>
<dbReference type="EMBL" id="VLJT01000042">
    <property type="protein sequence ID" value="TWH10246.1"/>
    <property type="molecule type" value="Genomic_DNA"/>
</dbReference>
<name>A0A562DL29_RHORH</name>
<evidence type="ECO:0000313" key="2">
    <source>
        <dbReference type="EMBL" id="TWH10246.1"/>
    </source>
</evidence>
<protein>
    <submittedName>
        <fullName evidence="2">Uncharacterized protein</fullName>
    </submittedName>
</protein>
<evidence type="ECO:0000256" key="1">
    <source>
        <dbReference type="SAM" id="MobiDB-lite"/>
    </source>
</evidence>
<feature type="compositionally biased region" description="Basic and acidic residues" evidence="1">
    <location>
        <begin position="14"/>
        <end position="25"/>
    </location>
</feature>
<reference evidence="2 3" key="1">
    <citation type="submission" date="2019-07" db="EMBL/GenBank/DDBJ databases">
        <title>Genome sequencing of lignin-degrading bacterial isolates.</title>
        <authorList>
            <person name="Gladden J."/>
        </authorList>
    </citation>
    <scope>NUCLEOTIDE SEQUENCE [LARGE SCALE GENOMIC DNA]</scope>
    <source>
        <strain evidence="2 3">J45</strain>
    </source>
</reference>
<evidence type="ECO:0000313" key="3">
    <source>
        <dbReference type="Proteomes" id="UP000317573"/>
    </source>
</evidence>
<gene>
    <name evidence="2" type="ORF">L618_004200000130</name>
</gene>
<organism evidence="2 3">
    <name type="scientific">Rhodococcus rhodochrous J45</name>
    <dbReference type="NCBI Taxonomy" id="935266"/>
    <lineage>
        <taxon>Bacteria</taxon>
        <taxon>Bacillati</taxon>
        <taxon>Actinomycetota</taxon>
        <taxon>Actinomycetes</taxon>
        <taxon>Mycobacteriales</taxon>
        <taxon>Nocardiaceae</taxon>
        <taxon>Rhodococcus</taxon>
    </lineage>
</organism>
<proteinExistence type="predicted"/>
<dbReference type="AlphaFoldDB" id="A0A562DL29"/>
<feature type="region of interest" description="Disordered" evidence="1">
    <location>
        <begin position="1"/>
        <end position="40"/>
    </location>
</feature>
<dbReference type="Proteomes" id="UP000317573">
    <property type="component" value="Unassembled WGS sequence"/>
</dbReference>
<feature type="compositionally biased region" description="Polar residues" evidence="1">
    <location>
        <begin position="30"/>
        <end position="40"/>
    </location>
</feature>
<accession>A0A562DL29</accession>